<keyword evidence="1" id="KW-1133">Transmembrane helix</keyword>
<dbReference type="PANTHER" id="PTHR39419:SF1">
    <property type="entry name" value="SLL0814 PROTEIN"/>
    <property type="match status" value="1"/>
</dbReference>
<evidence type="ECO:0000256" key="1">
    <source>
        <dbReference type="SAM" id="Phobius"/>
    </source>
</evidence>
<evidence type="ECO:0000313" key="2">
    <source>
        <dbReference type="EMBL" id="MBM7620678.1"/>
    </source>
</evidence>
<feature type="transmembrane region" description="Helical" evidence="1">
    <location>
        <begin position="206"/>
        <end position="223"/>
    </location>
</feature>
<proteinExistence type="predicted"/>
<protein>
    <submittedName>
        <fullName evidence="2">Membrane protein</fullName>
    </submittedName>
</protein>
<dbReference type="EMBL" id="JAFBED010000005">
    <property type="protein sequence ID" value="MBM7620678.1"/>
    <property type="molecule type" value="Genomic_DNA"/>
</dbReference>
<keyword evidence="1" id="KW-0812">Transmembrane</keyword>
<comment type="caution">
    <text evidence="2">The sequence shown here is derived from an EMBL/GenBank/DDBJ whole genome shotgun (WGS) entry which is preliminary data.</text>
</comment>
<feature type="transmembrane region" description="Helical" evidence="1">
    <location>
        <begin position="174"/>
        <end position="194"/>
    </location>
</feature>
<dbReference type="PANTHER" id="PTHR39419">
    <property type="entry name" value="SLL0814 PROTEIN"/>
    <property type="match status" value="1"/>
</dbReference>
<evidence type="ECO:0000313" key="3">
    <source>
        <dbReference type="Proteomes" id="UP000737402"/>
    </source>
</evidence>
<feature type="transmembrane region" description="Helical" evidence="1">
    <location>
        <begin position="229"/>
        <end position="246"/>
    </location>
</feature>
<sequence length="262" mass="30082">MVSKWERNVFHFFILWYICGVILLTFDLLPPWLEWANVVFLVTAGSLGAIYFIKNYKTLGFLFTLIVFFSSIAAEHIGVKYGLLFGDYYYNSYFGPMLFGVPVTIGFAWVMVIATSHVMALRIFPDSPLLLKATVAALAAVVLDLIIDPVAFIAKEYWIWSGESFYYNIPMFNFYSWFGLSLLFHLVLLLLTSLSSSKENRYWEKNMFLLYGLMVGMFCLIALSSQLYLAFFATIIPAILLYAGTYKNKELFHDTSQKKQSI</sequence>
<dbReference type="Pfam" id="PF04240">
    <property type="entry name" value="Caroten_synth"/>
    <property type="match status" value="1"/>
</dbReference>
<gene>
    <name evidence="2" type="ORF">JOC95_002533</name>
</gene>
<dbReference type="RefSeq" id="WP_204416633.1">
    <property type="nucleotide sequence ID" value="NZ_JAFBED010000005.1"/>
</dbReference>
<accession>A0ABS2P1S6</accession>
<keyword evidence="1" id="KW-0472">Membrane</keyword>
<feature type="transmembrane region" description="Helical" evidence="1">
    <location>
        <begin position="35"/>
        <end position="53"/>
    </location>
</feature>
<feature type="transmembrane region" description="Helical" evidence="1">
    <location>
        <begin position="99"/>
        <end position="121"/>
    </location>
</feature>
<dbReference type="Proteomes" id="UP000737402">
    <property type="component" value="Unassembled WGS sequence"/>
</dbReference>
<feature type="transmembrane region" description="Helical" evidence="1">
    <location>
        <begin position="60"/>
        <end position="79"/>
    </location>
</feature>
<feature type="transmembrane region" description="Helical" evidence="1">
    <location>
        <begin position="133"/>
        <end position="154"/>
    </location>
</feature>
<reference evidence="2 3" key="1">
    <citation type="submission" date="2021-01" db="EMBL/GenBank/DDBJ databases">
        <title>Genomic Encyclopedia of Type Strains, Phase IV (KMG-IV): sequencing the most valuable type-strain genomes for metagenomic binning, comparative biology and taxonomic classification.</title>
        <authorList>
            <person name="Goeker M."/>
        </authorList>
    </citation>
    <scope>NUCLEOTIDE SEQUENCE [LARGE SCALE GENOMIC DNA]</scope>
    <source>
        <strain evidence="2 3">DSM 25879</strain>
    </source>
</reference>
<feature type="transmembrane region" description="Helical" evidence="1">
    <location>
        <begin position="12"/>
        <end position="29"/>
    </location>
</feature>
<organism evidence="2 3">
    <name type="scientific">Sutcliffiella tianshenii</name>
    <dbReference type="NCBI Taxonomy" id="1463404"/>
    <lineage>
        <taxon>Bacteria</taxon>
        <taxon>Bacillati</taxon>
        <taxon>Bacillota</taxon>
        <taxon>Bacilli</taxon>
        <taxon>Bacillales</taxon>
        <taxon>Bacillaceae</taxon>
        <taxon>Sutcliffiella</taxon>
    </lineage>
</organism>
<keyword evidence="3" id="KW-1185">Reference proteome</keyword>
<name>A0ABS2P1S6_9BACI</name>
<dbReference type="InterPro" id="IPR007354">
    <property type="entry name" value="CruF-like"/>
</dbReference>